<comment type="caution">
    <text evidence="2">The sequence shown here is derived from an EMBL/GenBank/DDBJ whole genome shotgun (WGS) entry which is preliminary data.</text>
</comment>
<reference evidence="2" key="1">
    <citation type="submission" date="2023-10" db="EMBL/GenBank/DDBJ databases">
        <title>Genome assemblies of two species of porcelain crab, Petrolisthes cinctipes and Petrolisthes manimaculis (Anomura: Porcellanidae).</title>
        <authorList>
            <person name="Angst P."/>
        </authorList>
    </citation>
    <scope>NUCLEOTIDE SEQUENCE</scope>
    <source>
        <strain evidence="2">PB745_01</strain>
        <tissue evidence="2">Gill</tissue>
    </source>
</reference>
<dbReference type="AlphaFoldDB" id="A0AAE1BLY0"/>
<proteinExistence type="predicted"/>
<evidence type="ECO:0000313" key="2">
    <source>
        <dbReference type="EMBL" id="KAK3853276.1"/>
    </source>
</evidence>
<protein>
    <submittedName>
        <fullName evidence="2">Uncharacterized protein</fullName>
    </submittedName>
</protein>
<dbReference type="Proteomes" id="UP001286313">
    <property type="component" value="Unassembled WGS sequence"/>
</dbReference>
<feature type="compositionally biased region" description="Basic and acidic residues" evidence="1">
    <location>
        <begin position="61"/>
        <end position="94"/>
    </location>
</feature>
<feature type="compositionally biased region" description="Basic and acidic residues" evidence="1">
    <location>
        <begin position="103"/>
        <end position="113"/>
    </location>
</feature>
<dbReference type="EMBL" id="JAWQEG010007025">
    <property type="protein sequence ID" value="KAK3853276.1"/>
    <property type="molecule type" value="Genomic_DNA"/>
</dbReference>
<evidence type="ECO:0000256" key="1">
    <source>
        <dbReference type="SAM" id="MobiDB-lite"/>
    </source>
</evidence>
<evidence type="ECO:0000313" key="3">
    <source>
        <dbReference type="Proteomes" id="UP001286313"/>
    </source>
</evidence>
<organism evidence="2 3">
    <name type="scientific">Petrolisthes cinctipes</name>
    <name type="common">Flat porcelain crab</name>
    <dbReference type="NCBI Taxonomy" id="88211"/>
    <lineage>
        <taxon>Eukaryota</taxon>
        <taxon>Metazoa</taxon>
        <taxon>Ecdysozoa</taxon>
        <taxon>Arthropoda</taxon>
        <taxon>Crustacea</taxon>
        <taxon>Multicrustacea</taxon>
        <taxon>Malacostraca</taxon>
        <taxon>Eumalacostraca</taxon>
        <taxon>Eucarida</taxon>
        <taxon>Decapoda</taxon>
        <taxon>Pleocyemata</taxon>
        <taxon>Anomura</taxon>
        <taxon>Galatheoidea</taxon>
        <taxon>Porcellanidae</taxon>
        <taxon>Petrolisthes</taxon>
    </lineage>
</organism>
<feature type="region of interest" description="Disordered" evidence="1">
    <location>
        <begin position="56"/>
        <end position="122"/>
    </location>
</feature>
<keyword evidence="3" id="KW-1185">Reference proteome</keyword>
<gene>
    <name evidence="2" type="ORF">Pcinc_040181</name>
</gene>
<accession>A0AAE1BLY0</accession>
<name>A0AAE1BLY0_PETCI</name>
<sequence>MVLMLCNECRAELVTRVPDAPGQTQYLDRYRRPVCPRSNERRGCLALYLCGGREGGGWNEGAREGEQGKELVRWEESGGDCKEENGKIEREESGNKGGRRVKIKEEESGEGRRRGGGAKGKS</sequence>